<feature type="region of interest" description="Disordered" evidence="1">
    <location>
        <begin position="33"/>
        <end position="86"/>
    </location>
</feature>
<name>A0ABN2VH91_9ACTN</name>
<sequence length="86" mass="8684">MIEAAIAADPVGTAGTTSAETCWHQAIDIPRPILVRGGGPGPSRPCPLSNRPAPARAGPAPGTGGSASRGGRVFAAARDRPRHHDN</sequence>
<evidence type="ECO:0000313" key="3">
    <source>
        <dbReference type="Proteomes" id="UP001500751"/>
    </source>
</evidence>
<dbReference type="EMBL" id="BAAAQN010000084">
    <property type="protein sequence ID" value="GAA2061905.1"/>
    <property type="molecule type" value="Genomic_DNA"/>
</dbReference>
<accession>A0ABN2VH91</accession>
<evidence type="ECO:0000313" key="2">
    <source>
        <dbReference type="EMBL" id="GAA2061905.1"/>
    </source>
</evidence>
<proteinExistence type="predicted"/>
<reference evidence="2 3" key="1">
    <citation type="journal article" date="2019" name="Int. J. Syst. Evol. Microbiol.">
        <title>The Global Catalogue of Microorganisms (GCM) 10K type strain sequencing project: providing services to taxonomists for standard genome sequencing and annotation.</title>
        <authorList>
            <consortium name="The Broad Institute Genomics Platform"/>
            <consortium name="The Broad Institute Genome Sequencing Center for Infectious Disease"/>
            <person name="Wu L."/>
            <person name="Ma J."/>
        </authorList>
    </citation>
    <scope>NUCLEOTIDE SEQUENCE [LARGE SCALE GENOMIC DNA]</scope>
    <source>
        <strain evidence="2 3">JCM 16014</strain>
    </source>
</reference>
<comment type="caution">
    <text evidence="2">The sequence shown here is derived from an EMBL/GenBank/DDBJ whole genome shotgun (WGS) entry which is preliminary data.</text>
</comment>
<feature type="compositionally biased region" description="Basic and acidic residues" evidence="1">
    <location>
        <begin position="77"/>
        <end position="86"/>
    </location>
</feature>
<feature type="compositionally biased region" description="Low complexity" evidence="1">
    <location>
        <begin position="51"/>
        <end position="60"/>
    </location>
</feature>
<dbReference type="Proteomes" id="UP001500751">
    <property type="component" value="Unassembled WGS sequence"/>
</dbReference>
<evidence type="ECO:0000256" key="1">
    <source>
        <dbReference type="SAM" id="MobiDB-lite"/>
    </source>
</evidence>
<protein>
    <submittedName>
        <fullName evidence="2">Uncharacterized protein</fullName>
    </submittedName>
</protein>
<keyword evidence="3" id="KW-1185">Reference proteome</keyword>
<gene>
    <name evidence="2" type="ORF">GCM10009839_86270</name>
</gene>
<organism evidence="2 3">
    <name type="scientific">Catenulispora yoronensis</name>
    <dbReference type="NCBI Taxonomy" id="450799"/>
    <lineage>
        <taxon>Bacteria</taxon>
        <taxon>Bacillati</taxon>
        <taxon>Actinomycetota</taxon>
        <taxon>Actinomycetes</taxon>
        <taxon>Catenulisporales</taxon>
        <taxon>Catenulisporaceae</taxon>
        <taxon>Catenulispora</taxon>
    </lineage>
</organism>